<dbReference type="Proteomes" id="UP001139646">
    <property type="component" value="Unassembled WGS sequence"/>
</dbReference>
<evidence type="ECO:0000313" key="1">
    <source>
        <dbReference type="EMBL" id="MCI2282171.1"/>
    </source>
</evidence>
<organism evidence="1 2">
    <name type="scientific">Colwellia maritima</name>
    <dbReference type="NCBI Taxonomy" id="2912588"/>
    <lineage>
        <taxon>Bacteria</taxon>
        <taxon>Pseudomonadati</taxon>
        <taxon>Pseudomonadota</taxon>
        <taxon>Gammaproteobacteria</taxon>
        <taxon>Alteromonadales</taxon>
        <taxon>Colwelliaceae</taxon>
        <taxon>Colwellia</taxon>
    </lineage>
</organism>
<accession>A0ABS9WWE5</accession>
<dbReference type="RefSeq" id="WP_242282746.1">
    <property type="nucleotide sequence ID" value="NZ_JAKKSL010000001.1"/>
</dbReference>
<evidence type="ECO:0000313" key="2">
    <source>
        <dbReference type="Proteomes" id="UP001139646"/>
    </source>
</evidence>
<protein>
    <submittedName>
        <fullName evidence="1">Uncharacterized protein</fullName>
    </submittedName>
</protein>
<dbReference type="EMBL" id="JAKKSL010000001">
    <property type="protein sequence ID" value="MCI2282171.1"/>
    <property type="molecule type" value="Genomic_DNA"/>
</dbReference>
<keyword evidence="2" id="KW-1185">Reference proteome</keyword>
<sequence>MNLFKLIKAYWRGFVGGPDLHHSITRRFLLEDKQLSINIPDSNIVALPNADDKYYPHTSLTWFNEHAKVYDQHKYVHVYTKNWMYMPPIALFPSSEYGMLSCQLRIKQLNHINVLDKVALSHYVTQAYIDYHYGPDGTNTELRRRKVERSSQRASPWTPEELEEQVAISIDLQGRQPLAPAIIKSFNQTDWIFYSEVRNNSHSHNDFYCLPLSENSFLEVEFAHRVDLSHKYKKWAKHALESQERIIASVYLDELPQEQSIEHSVN</sequence>
<comment type="caution">
    <text evidence="1">The sequence shown here is derived from an EMBL/GenBank/DDBJ whole genome shotgun (WGS) entry which is preliminary data.</text>
</comment>
<reference evidence="1" key="1">
    <citation type="submission" date="2022-01" db="EMBL/GenBank/DDBJ databases">
        <title>Colwellia maritima, isolated from seawater.</title>
        <authorList>
            <person name="Kristyanto S."/>
            <person name="Jung J."/>
            <person name="Jeon C.O."/>
        </authorList>
    </citation>
    <scope>NUCLEOTIDE SEQUENCE</scope>
    <source>
        <strain evidence="1">MSW7</strain>
    </source>
</reference>
<name>A0ABS9WWE5_9GAMM</name>
<proteinExistence type="predicted"/>
<gene>
    <name evidence="1" type="ORF">L3081_00610</name>
</gene>